<keyword evidence="5 8" id="KW-0560">Oxidoreductase</keyword>
<evidence type="ECO:0000256" key="2">
    <source>
        <dbReference type="ARBA" id="ARBA00005272"/>
    </source>
</evidence>
<evidence type="ECO:0000256" key="1">
    <source>
        <dbReference type="ARBA" id="ARBA00001974"/>
    </source>
</evidence>
<name>A0ABT8H3E4_9ACTN</name>
<dbReference type="Pfam" id="PF07992">
    <property type="entry name" value="Pyr_redox_2"/>
    <property type="match status" value="1"/>
</dbReference>
<sequence>MANTSAEDTDPADGHSAIQHDVVIVGAGFAGLYAAKQLGRSGVDVLLLDQNNYHQFQPLLYQAATAQIAISTVARPLRGILHRQREHVTIRTARVASVDAAAKTVTTDDGLTYRGRILVLATGSEPNFFDTPGARELAYPLYSVDDATSLSSAMLGALERAAATRDAAERRGTFAVVVVGAGPNGVETAGAIAENIKFVVSEYYSDEFAAAQCEVHLVDMVDTVLPPFSTRSQKYTRRSLEELGVRIHLGRAVSSVSTSGVELEDGTELPAAIVIWTAGLKASGLLEPAGLTTGRGGRVDVERDLTAPGVPGVYVLGDAANITDAKGRALPQLGSVAKQSGTWAADNICADLQGRERKPFRFRDMGVMAMVGRGHAIAEMGPRRFQIQGMLAFLAWLGVHLVLLSGWSQRAAALVSWFRDYLTRRRTQVVVHQPDEYARARRQGPTEPAATPTTGANAESATRTATGVATPGERSQS</sequence>
<keyword evidence="4" id="KW-0274">FAD</keyword>
<feature type="compositionally biased region" description="Polar residues" evidence="6">
    <location>
        <begin position="460"/>
        <end position="477"/>
    </location>
</feature>
<keyword evidence="9" id="KW-1185">Reference proteome</keyword>
<dbReference type="SUPFAM" id="SSF51905">
    <property type="entry name" value="FAD/NAD(P)-binding domain"/>
    <property type="match status" value="1"/>
</dbReference>
<evidence type="ECO:0000313" key="9">
    <source>
        <dbReference type="Proteomes" id="UP001172702"/>
    </source>
</evidence>
<accession>A0ABT8H3E4</accession>
<comment type="similarity">
    <text evidence="2">Belongs to the NADH dehydrogenase family.</text>
</comment>
<dbReference type="EC" id="1.6.5.-" evidence="8"/>
<reference evidence="8 9" key="1">
    <citation type="submission" date="2023-07" db="EMBL/GenBank/DDBJ databases">
        <title>Strategy for survival of the halotoleranting strain Dietzia MX2 from the Yakshinskoe mineral salts deposit.</title>
        <authorList>
            <person name="Kharitonova M.A."/>
            <person name="Kupriyanova-Ashina F.G."/>
            <person name="Shakirov T.R."/>
            <person name="Vafina M.S."/>
            <person name="Ilinskaya O.N."/>
        </authorList>
    </citation>
    <scope>NUCLEOTIDE SEQUENCE [LARGE SCALE GENOMIC DNA]</scope>
    <source>
        <strain evidence="8 9">MX2</strain>
    </source>
</reference>
<dbReference type="GO" id="GO:0016491">
    <property type="term" value="F:oxidoreductase activity"/>
    <property type="evidence" value="ECO:0007669"/>
    <property type="project" value="UniProtKB-KW"/>
</dbReference>
<dbReference type="EMBL" id="JAUHTB010000016">
    <property type="protein sequence ID" value="MDN4506991.1"/>
    <property type="molecule type" value="Genomic_DNA"/>
</dbReference>
<dbReference type="Proteomes" id="UP001172702">
    <property type="component" value="Unassembled WGS sequence"/>
</dbReference>
<feature type="domain" description="FAD/NAD(P)-binding" evidence="7">
    <location>
        <begin position="20"/>
        <end position="340"/>
    </location>
</feature>
<evidence type="ECO:0000256" key="5">
    <source>
        <dbReference type="ARBA" id="ARBA00023002"/>
    </source>
</evidence>
<dbReference type="RefSeq" id="WP_301162893.1">
    <property type="nucleotide sequence ID" value="NZ_JAUHTB010000016.1"/>
</dbReference>
<feature type="region of interest" description="Disordered" evidence="6">
    <location>
        <begin position="433"/>
        <end position="477"/>
    </location>
</feature>
<comment type="cofactor">
    <cofactor evidence="1">
        <name>FAD</name>
        <dbReference type="ChEBI" id="CHEBI:57692"/>
    </cofactor>
</comment>
<dbReference type="InterPro" id="IPR036188">
    <property type="entry name" value="FAD/NAD-bd_sf"/>
</dbReference>
<comment type="caution">
    <text evidence="8">The sequence shown here is derived from an EMBL/GenBank/DDBJ whole genome shotgun (WGS) entry which is preliminary data.</text>
</comment>
<dbReference type="PANTHER" id="PTHR42913:SF3">
    <property type="entry name" value="64 KDA MITOCHONDRIAL NADH DEHYDROGENASE (EUROFUNG)"/>
    <property type="match status" value="1"/>
</dbReference>
<dbReference type="InterPro" id="IPR023753">
    <property type="entry name" value="FAD/NAD-binding_dom"/>
</dbReference>
<evidence type="ECO:0000313" key="8">
    <source>
        <dbReference type="EMBL" id="MDN4506991.1"/>
    </source>
</evidence>
<evidence type="ECO:0000256" key="6">
    <source>
        <dbReference type="SAM" id="MobiDB-lite"/>
    </source>
</evidence>
<evidence type="ECO:0000256" key="4">
    <source>
        <dbReference type="ARBA" id="ARBA00022827"/>
    </source>
</evidence>
<dbReference type="PRINTS" id="PR00368">
    <property type="entry name" value="FADPNR"/>
</dbReference>
<organism evidence="8 9">
    <name type="scientific">Dietzia maris</name>
    <dbReference type="NCBI Taxonomy" id="37915"/>
    <lineage>
        <taxon>Bacteria</taxon>
        <taxon>Bacillati</taxon>
        <taxon>Actinomycetota</taxon>
        <taxon>Actinomycetes</taxon>
        <taxon>Mycobacteriales</taxon>
        <taxon>Dietziaceae</taxon>
        <taxon>Dietzia</taxon>
    </lineage>
</organism>
<keyword evidence="3" id="KW-0285">Flavoprotein</keyword>
<feature type="compositionally biased region" description="Low complexity" evidence="6">
    <location>
        <begin position="445"/>
        <end position="459"/>
    </location>
</feature>
<evidence type="ECO:0000256" key="3">
    <source>
        <dbReference type="ARBA" id="ARBA00022630"/>
    </source>
</evidence>
<dbReference type="Gene3D" id="3.50.50.100">
    <property type="match status" value="1"/>
</dbReference>
<dbReference type="PANTHER" id="PTHR42913">
    <property type="entry name" value="APOPTOSIS-INDUCING FACTOR 1"/>
    <property type="match status" value="1"/>
</dbReference>
<protein>
    <submittedName>
        <fullName evidence="8">NAD(P)/FAD-dependent oxidoreductase</fullName>
        <ecNumber evidence="8">1.6.5.-</ecNumber>
    </submittedName>
</protein>
<proteinExistence type="inferred from homology"/>
<gene>
    <name evidence="8" type="ORF">QYF62_13100</name>
</gene>
<dbReference type="PRINTS" id="PR00411">
    <property type="entry name" value="PNDRDTASEI"/>
</dbReference>
<dbReference type="InterPro" id="IPR051169">
    <property type="entry name" value="NADH-Q_oxidoreductase"/>
</dbReference>
<evidence type="ECO:0000259" key="7">
    <source>
        <dbReference type="Pfam" id="PF07992"/>
    </source>
</evidence>